<dbReference type="PANTHER" id="PTHR30543">
    <property type="entry name" value="CHROMATE REDUCTASE"/>
    <property type="match status" value="1"/>
</dbReference>
<dbReference type="PANTHER" id="PTHR30543:SF21">
    <property type="entry name" value="NAD(P)H-DEPENDENT FMN REDUCTASE LOT6"/>
    <property type="match status" value="1"/>
</dbReference>
<evidence type="ECO:0000259" key="1">
    <source>
        <dbReference type="Pfam" id="PF03358"/>
    </source>
</evidence>
<dbReference type="InterPro" id="IPR050712">
    <property type="entry name" value="NAD(P)H-dep_reductase"/>
</dbReference>
<protein>
    <submittedName>
        <fullName evidence="2">NAD(P)H-dependent FMN reductase</fullName>
    </submittedName>
</protein>
<organism evidence="2 3">
    <name type="scientific">Thermocatellispora tengchongensis</name>
    <dbReference type="NCBI Taxonomy" id="1073253"/>
    <lineage>
        <taxon>Bacteria</taxon>
        <taxon>Bacillati</taxon>
        <taxon>Actinomycetota</taxon>
        <taxon>Actinomycetes</taxon>
        <taxon>Streptosporangiales</taxon>
        <taxon>Streptosporangiaceae</taxon>
        <taxon>Thermocatellispora</taxon>
    </lineage>
</organism>
<gene>
    <name evidence="2" type="ORF">HNP84_009415</name>
</gene>
<evidence type="ECO:0000313" key="2">
    <source>
        <dbReference type="EMBL" id="MBB5139651.1"/>
    </source>
</evidence>
<proteinExistence type="predicted"/>
<dbReference type="EMBL" id="JACHGN010000031">
    <property type="protein sequence ID" value="MBB5139651.1"/>
    <property type="molecule type" value="Genomic_DNA"/>
</dbReference>
<dbReference type="Gene3D" id="3.40.50.360">
    <property type="match status" value="1"/>
</dbReference>
<accession>A0A840PPE7</accession>
<dbReference type="SUPFAM" id="SSF52218">
    <property type="entry name" value="Flavoproteins"/>
    <property type="match status" value="1"/>
</dbReference>
<sequence>MIKIAVVLASTRPGRRGESVANWVLKHAGRREDARFDLVDLAEFDLPDLDEPLPPATGRYTHDHTNSWARTIAGYDGFLFVTPEYNHSAPGKLKNALDRVHAEWNDKAAAFVSYGFDGGVRAVEALRPVLGALRIADVAAQVALSLHHDFTGFTEFTPADHQTAALSTTLDQLVAWSTALATLRTPA</sequence>
<dbReference type="Proteomes" id="UP000578449">
    <property type="component" value="Unassembled WGS sequence"/>
</dbReference>
<dbReference type="GO" id="GO:0005829">
    <property type="term" value="C:cytosol"/>
    <property type="evidence" value="ECO:0007669"/>
    <property type="project" value="TreeGrafter"/>
</dbReference>
<dbReference type="GO" id="GO:0010181">
    <property type="term" value="F:FMN binding"/>
    <property type="evidence" value="ECO:0007669"/>
    <property type="project" value="TreeGrafter"/>
</dbReference>
<keyword evidence="3" id="KW-1185">Reference proteome</keyword>
<dbReference type="InterPro" id="IPR005025">
    <property type="entry name" value="FMN_Rdtase-like_dom"/>
</dbReference>
<dbReference type="Pfam" id="PF03358">
    <property type="entry name" value="FMN_red"/>
    <property type="match status" value="1"/>
</dbReference>
<evidence type="ECO:0000313" key="3">
    <source>
        <dbReference type="Proteomes" id="UP000578449"/>
    </source>
</evidence>
<comment type="caution">
    <text evidence="2">The sequence shown here is derived from an EMBL/GenBank/DDBJ whole genome shotgun (WGS) entry which is preliminary data.</text>
</comment>
<dbReference type="GO" id="GO:0016491">
    <property type="term" value="F:oxidoreductase activity"/>
    <property type="evidence" value="ECO:0007669"/>
    <property type="project" value="InterPro"/>
</dbReference>
<dbReference type="InterPro" id="IPR029039">
    <property type="entry name" value="Flavoprotein-like_sf"/>
</dbReference>
<reference evidence="2 3" key="1">
    <citation type="submission" date="2020-08" db="EMBL/GenBank/DDBJ databases">
        <title>Genomic Encyclopedia of Type Strains, Phase IV (KMG-IV): sequencing the most valuable type-strain genomes for metagenomic binning, comparative biology and taxonomic classification.</title>
        <authorList>
            <person name="Goeker M."/>
        </authorList>
    </citation>
    <scope>NUCLEOTIDE SEQUENCE [LARGE SCALE GENOMIC DNA]</scope>
    <source>
        <strain evidence="2 3">DSM 45615</strain>
    </source>
</reference>
<name>A0A840PPE7_9ACTN</name>
<dbReference type="RefSeq" id="WP_185056467.1">
    <property type="nucleotide sequence ID" value="NZ_BAABIX010000067.1"/>
</dbReference>
<feature type="domain" description="NADPH-dependent FMN reductase-like" evidence="1">
    <location>
        <begin position="2"/>
        <end position="147"/>
    </location>
</feature>
<dbReference type="AlphaFoldDB" id="A0A840PPE7"/>